<protein>
    <recommendedName>
        <fullName evidence="7">Extradiol ring-cleavage dioxygenase class III enzyme subunit B domain-containing protein</fullName>
    </recommendedName>
</protein>
<organism evidence="8 9">
    <name type="scientific">Volvox africanus</name>
    <dbReference type="NCBI Taxonomy" id="51714"/>
    <lineage>
        <taxon>Eukaryota</taxon>
        <taxon>Viridiplantae</taxon>
        <taxon>Chlorophyta</taxon>
        <taxon>core chlorophytes</taxon>
        <taxon>Chlorophyceae</taxon>
        <taxon>CS clade</taxon>
        <taxon>Chlamydomonadales</taxon>
        <taxon>Volvocaceae</taxon>
        <taxon>Volvox</taxon>
    </lineage>
</organism>
<evidence type="ECO:0000256" key="1">
    <source>
        <dbReference type="ARBA" id="ARBA00001947"/>
    </source>
</evidence>
<dbReference type="PANTHER" id="PTHR30096:SF0">
    <property type="entry name" value="4,5-DOPA DIOXYGENASE EXTRADIOL-LIKE PROTEIN"/>
    <property type="match status" value="1"/>
</dbReference>
<keyword evidence="5" id="KW-0560">Oxidoreductase</keyword>
<comment type="cofactor">
    <cofactor evidence="1">
        <name>Zn(2+)</name>
        <dbReference type="ChEBI" id="CHEBI:29105"/>
    </cofactor>
</comment>
<dbReference type="InterPro" id="IPR004183">
    <property type="entry name" value="Xdiol_dOase_suB"/>
</dbReference>
<name>A0ABQ5S295_9CHLO</name>
<reference evidence="8 9" key="1">
    <citation type="journal article" date="2023" name="IScience">
        <title>Expanded male sex-determining region conserved during the evolution of homothallism in the green alga Volvox.</title>
        <authorList>
            <person name="Yamamoto K."/>
            <person name="Matsuzaki R."/>
            <person name="Mahakham W."/>
            <person name="Heman W."/>
            <person name="Sekimoto H."/>
            <person name="Kawachi M."/>
            <person name="Minakuchi Y."/>
            <person name="Toyoda A."/>
            <person name="Nozaki H."/>
        </authorList>
    </citation>
    <scope>NUCLEOTIDE SEQUENCE [LARGE SCALE GENOMIC DNA]</scope>
    <source>
        <strain evidence="8 9">NIES-4468</strain>
    </source>
</reference>
<feature type="transmembrane region" description="Helical" evidence="6">
    <location>
        <begin position="12"/>
        <end position="33"/>
    </location>
</feature>
<feature type="domain" description="Extradiol ring-cleavage dioxygenase class III enzyme subunit B" evidence="7">
    <location>
        <begin position="110"/>
        <end position="333"/>
    </location>
</feature>
<feature type="transmembrane region" description="Helical" evidence="6">
    <location>
        <begin position="54"/>
        <end position="79"/>
    </location>
</feature>
<evidence type="ECO:0000256" key="5">
    <source>
        <dbReference type="ARBA" id="ARBA00023002"/>
    </source>
</evidence>
<dbReference type="PANTHER" id="PTHR30096">
    <property type="entry name" value="4,5-DOPA DIOXYGENASE EXTRADIOL-LIKE PROTEIN"/>
    <property type="match status" value="1"/>
</dbReference>
<keyword evidence="3" id="KW-0479">Metal-binding</keyword>
<dbReference type="InterPro" id="IPR014436">
    <property type="entry name" value="Extradiol_dOase_DODA"/>
</dbReference>
<dbReference type="EMBL" id="BSDZ01000016">
    <property type="protein sequence ID" value="GLI63608.1"/>
    <property type="molecule type" value="Genomic_DNA"/>
</dbReference>
<dbReference type="Proteomes" id="UP001165090">
    <property type="component" value="Unassembled WGS sequence"/>
</dbReference>
<keyword evidence="6" id="KW-0812">Transmembrane</keyword>
<keyword evidence="4" id="KW-0862">Zinc</keyword>
<evidence type="ECO:0000256" key="2">
    <source>
        <dbReference type="ARBA" id="ARBA00007581"/>
    </source>
</evidence>
<evidence type="ECO:0000256" key="6">
    <source>
        <dbReference type="SAM" id="Phobius"/>
    </source>
</evidence>
<sequence>MTHAGYRITGHSFLSLTIIYASIIVNAYIEFIYRLHRIGVSPLCPSLLDKYYAIRIPILCNILYFVLALFLAQMGVAMAQQCNTSGRMPTIFLPHGGGPMPILGAPSHKSLIKYLTGISKSVPKPTAILAVTAHWEADRVMVSTAEKPTMLYDYYGFPSEAYELQYQAPGSPTLAQRALSLLEAAGIPAAADSKRGFDHGTFVPLMLAFPDATTPVVQMSLHKSMDPRLHLSVGAALAPLRDEGVLIVSSGMSFHNMGVFHTNGFGMGPSPRKYKPSEDFDSWLQQTVTGSVGAQRSELLAAWTESPGARECHPREEHLIPLMVAAGAAGEDAGRTDYSDWFIGTKVSGFMFGG</sequence>
<evidence type="ECO:0000256" key="4">
    <source>
        <dbReference type="ARBA" id="ARBA00022833"/>
    </source>
</evidence>
<evidence type="ECO:0000259" key="7">
    <source>
        <dbReference type="Pfam" id="PF02900"/>
    </source>
</evidence>
<dbReference type="SUPFAM" id="SSF53213">
    <property type="entry name" value="LigB-like"/>
    <property type="match status" value="1"/>
</dbReference>
<keyword evidence="9" id="KW-1185">Reference proteome</keyword>
<evidence type="ECO:0000313" key="8">
    <source>
        <dbReference type="EMBL" id="GLI63608.1"/>
    </source>
</evidence>
<keyword evidence="6" id="KW-1133">Transmembrane helix</keyword>
<gene>
    <name evidence="8" type="ORF">VaNZ11_006618</name>
</gene>
<dbReference type="Pfam" id="PF02900">
    <property type="entry name" value="LigB"/>
    <property type="match status" value="1"/>
</dbReference>
<evidence type="ECO:0000313" key="9">
    <source>
        <dbReference type="Proteomes" id="UP001165090"/>
    </source>
</evidence>
<comment type="similarity">
    <text evidence="2">Belongs to the DODA-type extradiol aromatic ring-opening dioxygenase family.</text>
</comment>
<dbReference type="CDD" id="cd07363">
    <property type="entry name" value="45_DOPA_Dioxygenase"/>
    <property type="match status" value="1"/>
</dbReference>
<proteinExistence type="inferred from homology"/>
<keyword evidence="6" id="KW-0472">Membrane</keyword>
<comment type="caution">
    <text evidence="8">The sequence shown here is derived from an EMBL/GenBank/DDBJ whole genome shotgun (WGS) entry which is preliminary data.</text>
</comment>
<accession>A0ABQ5S295</accession>
<evidence type="ECO:0000256" key="3">
    <source>
        <dbReference type="ARBA" id="ARBA00022723"/>
    </source>
</evidence>
<dbReference type="Gene3D" id="3.40.830.10">
    <property type="entry name" value="LigB-like"/>
    <property type="match status" value="1"/>
</dbReference>